<feature type="compositionally biased region" description="Low complexity" evidence="1">
    <location>
        <begin position="153"/>
        <end position="171"/>
    </location>
</feature>
<feature type="region of interest" description="Disordered" evidence="1">
    <location>
        <begin position="143"/>
        <end position="198"/>
    </location>
</feature>
<name>A0A8H5NUR0_9HYPO</name>
<dbReference type="EMBL" id="JAAOAR010000580">
    <property type="protein sequence ID" value="KAF5577688.1"/>
    <property type="molecule type" value="Genomic_DNA"/>
</dbReference>
<evidence type="ECO:0000313" key="3">
    <source>
        <dbReference type="Proteomes" id="UP000544095"/>
    </source>
</evidence>
<dbReference type="Proteomes" id="UP000544095">
    <property type="component" value="Unassembled WGS sequence"/>
</dbReference>
<gene>
    <name evidence="2" type="ORF">FPANT_10291</name>
</gene>
<keyword evidence="3" id="KW-1185">Reference proteome</keyword>
<reference evidence="2 3" key="1">
    <citation type="submission" date="2020-05" db="EMBL/GenBank/DDBJ databases">
        <title>Identification and distribution of gene clusters putatively required for synthesis of sphingolipid metabolism inhibitors in phylogenetically diverse species of the filamentous fungus Fusarium.</title>
        <authorList>
            <person name="Kim H.-S."/>
            <person name="Busman M."/>
            <person name="Brown D.W."/>
            <person name="Divon H."/>
            <person name="Uhlig S."/>
            <person name="Proctor R.H."/>
        </authorList>
    </citation>
    <scope>NUCLEOTIDE SEQUENCE [LARGE SCALE GENOMIC DNA]</scope>
    <source>
        <strain evidence="2 3">NRRL 25211</strain>
    </source>
</reference>
<proteinExistence type="predicted"/>
<organism evidence="2 3">
    <name type="scientific">Fusarium pseudoanthophilum</name>
    <dbReference type="NCBI Taxonomy" id="48495"/>
    <lineage>
        <taxon>Eukaryota</taxon>
        <taxon>Fungi</taxon>
        <taxon>Dikarya</taxon>
        <taxon>Ascomycota</taxon>
        <taxon>Pezizomycotina</taxon>
        <taxon>Sordariomycetes</taxon>
        <taxon>Hypocreomycetidae</taxon>
        <taxon>Hypocreales</taxon>
        <taxon>Nectriaceae</taxon>
        <taxon>Fusarium</taxon>
        <taxon>Fusarium fujikuroi species complex</taxon>
    </lineage>
</organism>
<comment type="caution">
    <text evidence="2">The sequence shown here is derived from an EMBL/GenBank/DDBJ whole genome shotgun (WGS) entry which is preliminary data.</text>
</comment>
<accession>A0A8H5NUR0</accession>
<protein>
    <submittedName>
        <fullName evidence="2">Uncharacterized protein</fullName>
    </submittedName>
</protein>
<dbReference type="AlphaFoldDB" id="A0A8H5NUR0"/>
<evidence type="ECO:0000256" key="1">
    <source>
        <dbReference type="SAM" id="MobiDB-lite"/>
    </source>
</evidence>
<evidence type="ECO:0000313" key="2">
    <source>
        <dbReference type="EMBL" id="KAF5577688.1"/>
    </source>
</evidence>
<sequence length="374" mass="42008">MSDDYLDFSPVGKSQGRFHAAEPVNVSSTASRRPHVRAYLEYMYPGLAKTLDSEWKLARATICRSFHWKKANKVQAPVFDFLVDHEVWETFFEEIKSKMEGKSLVKVPQWPFKMTSEMMQDSQPSSREYTEYLKSYTRRQRKEAKRESLISDVSSKAARSKPSSSSVAQVPFPALNKTPDASSNPAVAPASQPPSTVPREINTQTLRASMPTGVSEHRQRQWFWELAGGDLTFRPPIIGPFQMKLPPHVSFNTCVAGPGLQHLEEIKSVLLPRACTLKVEISTGNDVELDVVLTLGFAPGEGGKLYTRVELLRFWNCMTDWLSLMYDGAAMPLYGHLLESLVSRNGVVSTVSKGLEGLHAKHREMVTEALEEQE</sequence>